<dbReference type="Proteomes" id="UP000011988">
    <property type="component" value="Unassembled WGS sequence"/>
</dbReference>
<feature type="chain" id="PRO_5004076523" description="microbial collagenase" evidence="14">
    <location>
        <begin position="25"/>
        <end position="890"/>
    </location>
</feature>
<dbReference type="GO" id="GO:0006508">
    <property type="term" value="P:proteolysis"/>
    <property type="evidence" value="ECO:0007669"/>
    <property type="project" value="UniProtKB-KW"/>
</dbReference>
<feature type="signal peptide" evidence="14">
    <location>
        <begin position="1"/>
        <end position="24"/>
    </location>
</feature>
<dbReference type="AlphaFoldDB" id="M6CL25"/>
<dbReference type="Pfam" id="PF08453">
    <property type="entry name" value="Peptidase_M9_N"/>
    <property type="match status" value="1"/>
</dbReference>
<evidence type="ECO:0000256" key="7">
    <source>
        <dbReference type="ARBA" id="ARBA00022723"/>
    </source>
</evidence>
<evidence type="ECO:0000256" key="13">
    <source>
        <dbReference type="PIRSR" id="PIRSR602169-1"/>
    </source>
</evidence>
<dbReference type="InterPro" id="IPR002169">
    <property type="entry name" value="Peptidase_M9A/M9B"/>
</dbReference>
<evidence type="ECO:0000259" key="15">
    <source>
        <dbReference type="Pfam" id="PF08453"/>
    </source>
</evidence>
<keyword evidence="10" id="KW-0862">Zinc</keyword>
<comment type="catalytic activity">
    <reaction evidence="1">
        <text>Digestion of native collagen in the triple helical region at Xaa-|-Gly bonds. With synthetic peptides, a preference is shown for Gly at P3 and P1', Pro and Ala at P2 and P2', and hydroxyproline, Ala or Arg at P3'.</text>
        <dbReference type="EC" id="3.4.24.3"/>
    </reaction>
</comment>
<dbReference type="PATRIC" id="fig|1218565.3.peg.4085"/>
<comment type="subcellular location">
    <subcellularLocation>
        <location evidence="3">Secreted</location>
    </subcellularLocation>
</comment>
<dbReference type="NCBIfam" id="NF047656">
    <property type="entry name" value="ColgnaseColALepto"/>
    <property type="match status" value="1"/>
</dbReference>
<evidence type="ECO:0000256" key="2">
    <source>
        <dbReference type="ARBA" id="ARBA00001947"/>
    </source>
</evidence>
<dbReference type="PANTHER" id="PTHR13062:SF9">
    <property type="entry name" value="MICROBIAL COLLAGENASE"/>
    <property type="match status" value="1"/>
</dbReference>
<evidence type="ECO:0000256" key="3">
    <source>
        <dbReference type="ARBA" id="ARBA00004613"/>
    </source>
</evidence>
<evidence type="ECO:0000256" key="8">
    <source>
        <dbReference type="ARBA" id="ARBA00022729"/>
    </source>
</evidence>
<feature type="domain" description="Peptidase M9 collagenase N-terminal" evidence="15">
    <location>
        <begin position="124"/>
        <end position="289"/>
    </location>
</feature>
<comment type="caution">
    <text evidence="16">The sequence shown here is derived from an EMBL/GenBank/DDBJ whole genome shotgun (WGS) entry which is preliminary data.</text>
</comment>
<keyword evidence="8 14" id="KW-0732">Signal</keyword>
<gene>
    <name evidence="16" type="ORF">LEP1GSC194_2313</name>
</gene>
<evidence type="ECO:0000256" key="4">
    <source>
        <dbReference type="ARBA" id="ARBA00012653"/>
    </source>
</evidence>
<dbReference type="PRINTS" id="PR00931">
    <property type="entry name" value="MICOLLPTASE"/>
</dbReference>
<dbReference type="GO" id="GO:0008270">
    <property type="term" value="F:zinc ion binding"/>
    <property type="evidence" value="ECO:0007669"/>
    <property type="project" value="InterPro"/>
</dbReference>
<feature type="active site" evidence="13">
    <location>
        <position position="513"/>
    </location>
</feature>
<sequence length="890" mass="100652">MIKSIRCKMLLTFSMILISLLGCGKQNGGSKNDRSFWATLLGTTTQPTMKSVTRSVASLNEPIGLRSAEVESENKQDFDTRMDSKKRILIPAVEFSKPDDFSKKAVQSIILSECTGSFVANLQPDQFATFLRTHDLDCIDNFVWTYDQYSNSIYSQANMLEVVKQFSDLVPSYDGTNDLKFLQLYRIFWAGFYLKFYYPSLPFDRNQISQALINPLQTFGNSGNFLDGTEEAGEILYSFFVTANNAEIGDAVYSSIVAFLEIALSDQQRLTNSFWQNNALFAVFSLITRETHPNSPQFLASIDALLIERLSGLALNTSFNTDSQIWIISTAIYSLNNIYLYLPVWRPKITLALTDVLNIYPYLSEPYLWAVKGVTQNSDCVNLSIGQICLSTTKNSVRAVAFPNAYPFDDGIQVVYTPLSLGSIQLLYHALKQVESQFFRLVEILAPVSGDPTDTISMYVYGSLRDYRVYHPFLFDLDTNNGGIYIEKDKSFYTYQRTASESIYTLEELLRHEYVHYLVGRFIIPGMWGQTPSYANERLTWFDEGIAEFLAGGTQKEIRPRKTLVSQIQYDGPSRMNVSQIVTAHYGDFKFYRYAGNFFHYLYTYKKDTLRDLIRALRDSNIQAFDSLVAQMSQDTSLNTSYQSYLDSLVSNVSTLTNPVTVAPNLENLSTNDPAVIQSIFRTTSTGYMAKCTTASFRMNGRFSCRGMMSGSLRSSPDWIVAWSEFNSGINSLISTLETNAVNNFGSMNCKMGEIYFNKYSNQFYPSALYSCEGPLAFQTPIFYSHPVQDQLDFRDTTFGINSTCFTNPIPTLGTICNSSIATISFPKTATYDEMYQFLNWQFNDLKSEVFLMRPSLYKRINCGLSSITTVVVNQTTGDKYLSATSTCSL</sequence>
<dbReference type="Pfam" id="PF01752">
    <property type="entry name" value="Peptidase_M9"/>
    <property type="match status" value="1"/>
</dbReference>
<dbReference type="PROSITE" id="PS51257">
    <property type="entry name" value="PROKAR_LIPOPROTEIN"/>
    <property type="match status" value="1"/>
</dbReference>
<evidence type="ECO:0000256" key="5">
    <source>
        <dbReference type="ARBA" id="ARBA00022525"/>
    </source>
</evidence>
<dbReference type="Gene3D" id="3.40.30.160">
    <property type="entry name" value="Collagenase ColT, N-terminal domain"/>
    <property type="match status" value="1"/>
</dbReference>
<name>M6CL25_9LEPT</name>
<evidence type="ECO:0000256" key="1">
    <source>
        <dbReference type="ARBA" id="ARBA00000424"/>
    </source>
</evidence>
<keyword evidence="9" id="KW-0378">Hydrolase</keyword>
<keyword evidence="7" id="KW-0479">Metal-binding</keyword>
<comment type="cofactor">
    <cofactor evidence="2">
        <name>Zn(2+)</name>
        <dbReference type="ChEBI" id="CHEBI:29105"/>
    </cofactor>
</comment>
<reference evidence="16 17" key="1">
    <citation type="submission" date="2013-01" db="EMBL/GenBank/DDBJ databases">
        <authorList>
            <person name="Harkins D.M."/>
            <person name="Durkin A.S."/>
            <person name="Brinkac L.M."/>
            <person name="Haft D.H."/>
            <person name="Selengut J.D."/>
            <person name="Sanka R."/>
            <person name="DePew J."/>
            <person name="Purushe J."/>
            <person name="Galloway R.L."/>
            <person name="Vinetz J.M."/>
            <person name="Sutton G.G."/>
            <person name="Nierman W.C."/>
            <person name="Fouts D.E."/>
        </authorList>
    </citation>
    <scope>NUCLEOTIDE SEQUENCE [LARGE SCALE GENOMIC DNA]</scope>
    <source>
        <strain evidence="16 17">79601</strain>
    </source>
</reference>
<evidence type="ECO:0000256" key="11">
    <source>
        <dbReference type="ARBA" id="ARBA00023049"/>
    </source>
</evidence>
<dbReference type="PANTHER" id="PTHR13062">
    <property type="entry name" value="COLLAGENASE"/>
    <property type="match status" value="1"/>
</dbReference>
<evidence type="ECO:0000256" key="10">
    <source>
        <dbReference type="ARBA" id="ARBA00022833"/>
    </source>
</evidence>
<proteinExistence type="predicted"/>
<dbReference type="EMBL" id="ANIK01000109">
    <property type="protein sequence ID" value="EMJ91311.1"/>
    <property type="molecule type" value="Genomic_DNA"/>
</dbReference>
<dbReference type="GO" id="GO:0005576">
    <property type="term" value="C:extracellular region"/>
    <property type="evidence" value="ECO:0007669"/>
    <property type="project" value="UniProtKB-SubCell"/>
</dbReference>
<evidence type="ECO:0000313" key="17">
    <source>
        <dbReference type="Proteomes" id="UP000011988"/>
    </source>
</evidence>
<protein>
    <recommendedName>
        <fullName evidence="4">microbial collagenase</fullName>
        <ecNumber evidence="4">3.4.24.3</ecNumber>
    </recommendedName>
</protein>
<accession>M6CL25</accession>
<keyword evidence="6" id="KW-0645">Protease</keyword>
<evidence type="ECO:0000256" key="12">
    <source>
        <dbReference type="ARBA" id="ARBA00023145"/>
    </source>
</evidence>
<dbReference type="Gene3D" id="1.10.390.20">
    <property type="match status" value="1"/>
</dbReference>
<evidence type="ECO:0000256" key="6">
    <source>
        <dbReference type="ARBA" id="ARBA00022670"/>
    </source>
</evidence>
<evidence type="ECO:0000256" key="9">
    <source>
        <dbReference type="ARBA" id="ARBA00022801"/>
    </source>
</evidence>
<organism evidence="16 17">
    <name type="scientific">Leptospira alstonii serovar Sichuan str. 79601</name>
    <dbReference type="NCBI Taxonomy" id="1218565"/>
    <lineage>
        <taxon>Bacteria</taxon>
        <taxon>Pseudomonadati</taxon>
        <taxon>Spirochaetota</taxon>
        <taxon>Spirochaetia</taxon>
        <taxon>Leptospirales</taxon>
        <taxon>Leptospiraceae</taxon>
        <taxon>Leptospira</taxon>
    </lineage>
</organism>
<dbReference type="RefSeq" id="WP_020774959.1">
    <property type="nucleotide sequence ID" value="NZ_ANIK01000109.1"/>
</dbReference>
<evidence type="ECO:0000313" key="16">
    <source>
        <dbReference type="EMBL" id="EMJ91311.1"/>
    </source>
</evidence>
<keyword evidence="11" id="KW-0482">Metalloprotease</keyword>
<evidence type="ECO:0000256" key="14">
    <source>
        <dbReference type="SAM" id="SignalP"/>
    </source>
</evidence>
<keyword evidence="12" id="KW-0865">Zymogen</keyword>
<dbReference type="InterPro" id="IPR013661">
    <property type="entry name" value="Peptidase_M9_N_dom"/>
</dbReference>
<keyword evidence="5" id="KW-0964">Secreted</keyword>
<dbReference type="EC" id="3.4.24.3" evidence="4"/>
<dbReference type="GO" id="GO:0004222">
    <property type="term" value="F:metalloendopeptidase activity"/>
    <property type="evidence" value="ECO:0007669"/>
    <property type="project" value="InterPro"/>
</dbReference>